<dbReference type="OrthoDB" id="3256376at2759"/>
<evidence type="ECO:0000313" key="6">
    <source>
        <dbReference type="EMBL" id="ODM90947.1"/>
    </source>
</evidence>
<reference evidence="6 7" key="1">
    <citation type="journal article" date="2016" name="Genome Biol. Evol.">
        <title>Gene Family Evolution Reflects Adaptation to Soil Environmental Stressors in the Genome of the Collembolan Orchesella cincta.</title>
        <authorList>
            <person name="Faddeeva-Vakhrusheva A."/>
            <person name="Derks M.F."/>
            <person name="Anvar S.Y."/>
            <person name="Agamennone V."/>
            <person name="Suring W."/>
            <person name="Smit S."/>
            <person name="van Straalen N.M."/>
            <person name="Roelofs D."/>
        </authorList>
    </citation>
    <scope>NUCLEOTIDE SEQUENCE [LARGE SCALE GENOMIC DNA]</scope>
    <source>
        <tissue evidence="6">Mixed pool</tissue>
    </source>
</reference>
<organism evidence="6 7">
    <name type="scientific">Orchesella cincta</name>
    <name type="common">Springtail</name>
    <name type="synonym">Podura cincta</name>
    <dbReference type="NCBI Taxonomy" id="48709"/>
    <lineage>
        <taxon>Eukaryota</taxon>
        <taxon>Metazoa</taxon>
        <taxon>Ecdysozoa</taxon>
        <taxon>Arthropoda</taxon>
        <taxon>Hexapoda</taxon>
        <taxon>Collembola</taxon>
        <taxon>Entomobryomorpha</taxon>
        <taxon>Entomobryoidea</taxon>
        <taxon>Orchesellidae</taxon>
        <taxon>Orchesellinae</taxon>
        <taxon>Orchesella</taxon>
    </lineage>
</organism>
<dbReference type="InterPro" id="IPR001245">
    <property type="entry name" value="Ser-Thr/Tyr_kinase_cat_dom"/>
</dbReference>
<comment type="catalytic activity">
    <reaction evidence="2">
        <text>L-tyrosyl-[protein] + ATP = O-phospho-L-tyrosyl-[protein] + ADP + H(+)</text>
        <dbReference type="Rhea" id="RHEA:10596"/>
        <dbReference type="Rhea" id="RHEA-COMP:10136"/>
        <dbReference type="Rhea" id="RHEA-COMP:20101"/>
        <dbReference type="ChEBI" id="CHEBI:15378"/>
        <dbReference type="ChEBI" id="CHEBI:30616"/>
        <dbReference type="ChEBI" id="CHEBI:46858"/>
        <dbReference type="ChEBI" id="CHEBI:61978"/>
        <dbReference type="ChEBI" id="CHEBI:456216"/>
        <dbReference type="EC" id="2.7.10.1"/>
    </reaction>
</comment>
<dbReference type="PROSITE" id="PS00107">
    <property type="entry name" value="PROTEIN_KINASE_ATP"/>
    <property type="match status" value="1"/>
</dbReference>
<dbReference type="PROSITE" id="PS50011">
    <property type="entry name" value="PROTEIN_KINASE_DOM"/>
    <property type="match status" value="1"/>
</dbReference>
<evidence type="ECO:0000256" key="4">
    <source>
        <dbReference type="SAM" id="Phobius"/>
    </source>
</evidence>
<dbReference type="STRING" id="48709.A0A1D2MD61"/>
<dbReference type="PANTHER" id="PTHR24416">
    <property type="entry name" value="TYROSINE-PROTEIN KINASE RECEPTOR"/>
    <property type="match status" value="1"/>
</dbReference>
<keyword evidence="6" id="KW-0675">Receptor</keyword>
<dbReference type="PANTHER" id="PTHR24416:SF600">
    <property type="entry name" value="PDGF- AND VEGF-RECEPTOR RELATED, ISOFORM J"/>
    <property type="match status" value="1"/>
</dbReference>
<keyword evidence="3" id="KW-0547">Nucleotide-binding</keyword>
<dbReference type="PRINTS" id="PR00109">
    <property type="entry name" value="TYRKINASE"/>
</dbReference>
<accession>A0A1D2MD61</accession>
<dbReference type="AlphaFoldDB" id="A0A1D2MD61"/>
<proteinExistence type="predicted"/>
<comment type="caution">
    <text evidence="6">The sequence shown here is derived from an EMBL/GenBank/DDBJ whole genome shotgun (WGS) entry which is preliminary data.</text>
</comment>
<dbReference type="InterPro" id="IPR050122">
    <property type="entry name" value="RTK"/>
</dbReference>
<evidence type="ECO:0000256" key="3">
    <source>
        <dbReference type="PROSITE-ProRule" id="PRU10141"/>
    </source>
</evidence>
<dbReference type="InterPro" id="IPR017441">
    <property type="entry name" value="Protein_kinase_ATP_BS"/>
</dbReference>
<evidence type="ECO:0000256" key="1">
    <source>
        <dbReference type="ARBA" id="ARBA00004167"/>
    </source>
</evidence>
<keyword evidence="4" id="KW-0812">Transmembrane</keyword>
<dbReference type="SUPFAM" id="SSF56112">
    <property type="entry name" value="Protein kinase-like (PK-like)"/>
    <property type="match status" value="1"/>
</dbReference>
<dbReference type="GO" id="GO:0007169">
    <property type="term" value="P:cell surface receptor protein tyrosine kinase signaling pathway"/>
    <property type="evidence" value="ECO:0007669"/>
    <property type="project" value="TreeGrafter"/>
</dbReference>
<dbReference type="InterPro" id="IPR000719">
    <property type="entry name" value="Prot_kinase_dom"/>
</dbReference>
<feature type="domain" description="Protein kinase" evidence="5">
    <location>
        <begin position="151"/>
        <end position="415"/>
    </location>
</feature>
<feature type="transmembrane region" description="Helical" evidence="4">
    <location>
        <begin position="26"/>
        <end position="48"/>
    </location>
</feature>
<dbReference type="Pfam" id="PF07714">
    <property type="entry name" value="PK_Tyr_Ser-Thr"/>
    <property type="match status" value="1"/>
</dbReference>
<feature type="binding site" evidence="3">
    <location>
        <position position="187"/>
    </location>
    <ligand>
        <name>ATP</name>
        <dbReference type="ChEBI" id="CHEBI:30616"/>
    </ligand>
</feature>
<sequence length="415" mass="47454">MRLCCGSSPGLLPSRKNVCFGVHREGLIKFIGITNTGINIILWVLLIFDMVRFWDADNRFTPCGPNLIYVLYAIRAFGPTHSVILTILDIVVILRSSTNGYRDLLDEEIKKFEEGDLLSEFGLTEEFCLEQIHQYRYKKEEYEIPFENLDFADAVLIGSGQHGSVFKLNLTQNDKDANISKTVVAVKTIDPKLSDVHCFLALLKEAKLMTYMGKHQHIVDLIGICTSEIRKRKSKQGSSSITLDADLEAQDIGLNTNHLIRWCLEIASGMEFLESKKIVHSDLAARNVLLTADRTVKITDFGLSRRLYNYSIYVKKQKVPLPWKWLAVEALVDLNFSSKSDVWSYGVTCWEIFELGKPPWPTTKYFQPSLWTMSKMEHEWGSRPFAMMNYLIRLLHHADNMNQMGDQTSQVLCLP</sequence>
<dbReference type="GO" id="GO:0004714">
    <property type="term" value="F:transmembrane receptor protein tyrosine kinase activity"/>
    <property type="evidence" value="ECO:0007669"/>
    <property type="project" value="UniProtKB-EC"/>
</dbReference>
<dbReference type="GO" id="GO:0043235">
    <property type="term" value="C:receptor complex"/>
    <property type="evidence" value="ECO:0007669"/>
    <property type="project" value="TreeGrafter"/>
</dbReference>
<name>A0A1D2MD61_ORCCI</name>
<gene>
    <name evidence="6" type="ORF">Ocin01_15735</name>
</gene>
<dbReference type="GO" id="GO:0005524">
    <property type="term" value="F:ATP binding"/>
    <property type="evidence" value="ECO:0007669"/>
    <property type="project" value="UniProtKB-UniRule"/>
</dbReference>
<keyword evidence="4" id="KW-0472">Membrane</keyword>
<dbReference type="EMBL" id="LJIJ01001733">
    <property type="protein sequence ID" value="ODM90947.1"/>
    <property type="molecule type" value="Genomic_DNA"/>
</dbReference>
<dbReference type="Proteomes" id="UP000094527">
    <property type="component" value="Unassembled WGS sequence"/>
</dbReference>
<dbReference type="InterPro" id="IPR011009">
    <property type="entry name" value="Kinase-like_dom_sf"/>
</dbReference>
<keyword evidence="4" id="KW-1133">Transmembrane helix</keyword>
<comment type="subcellular location">
    <subcellularLocation>
        <location evidence="1">Membrane</location>
        <topology evidence="1">Single-pass membrane protein</topology>
    </subcellularLocation>
</comment>
<keyword evidence="7" id="KW-1185">Reference proteome</keyword>
<dbReference type="GO" id="GO:0005886">
    <property type="term" value="C:plasma membrane"/>
    <property type="evidence" value="ECO:0007669"/>
    <property type="project" value="TreeGrafter"/>
</dbReference>
<dbReference type="PROSITE" id="PS00109">
    <property type="entry name" value="PROTEIN_KINASE_TYR"/>
    <property type="match status" value="1"/>
</dbReference>
<evidence type="ECO:0000259" key="5">
    <source>
        <dbReference type="PROSITE" id="PS50011"/>
    </source>
</evidence>
<keyword evidence="3" id="KW-0067">ATP-binding</keyword>
<protein>
    <submittedName>
        <fullName evidence="6">Fibroblast growth factor receptor 4</fullName>
    </submittedName>
</protein>
<evidence type="ECO:0000313" key="7">
    <source>
        <dbReference type="Proteomes" id="UP000094527"/>
    </source>
</evidence>
<dbReference type="Gene3D" id="1.10.510.10">
    <property type="entry name" value="Transferase(Phosphotransferase) domain 1"/>
    <property type="match status" value="1"/>
</dbReference>
<dbReference type="Gene3D" id="3.30.200.20">
    <property type="entry name" value="Phosphorylase Kinase, domain 1"/>
    <property type="match status" value="1"/>
</dbReference>
<dbReference type="InterPro" id="IPR008266">
    <property type="entry name" value="Tyr_kinase_AS"/>
</dbReference>
<evidence type="ECO:0000256" key="2">
    <source>
        <dbReference type="ARBA" id="ARBA00051243"/>
    </source>
</evidence>